<comment type="function">
    <text evidence="1">General (non sugar-specific) component of the phosphoenolpyruvate-dependent sugar phosphotransferase system (sugar PTS). This major carbohydrate active-transport system catalyzes the phosphorylation of incoming sugar substrates concomitantly with their translocation across the cell membrane. The phosphoryl group from phosphoenolpyruvate (PEP) is transferred to the phosphoryl carrier protein HPr by enzyme I. Phospho-HPr then transfers it to the PTS EIIA domain.</text>
</comment>
<protein>
    <recommendedName>
        <fullName evidence="2">Phosphocarrier protein HPr</fullName>
    </recommendedName>
    <alternativeName>
        <fullName evidence="5">Histidine-containing protein</fullName>
    </alternativeName>
</protein>
<dbReference type="PRINTS" id="PR00107">
    <property type="entry name" value="PHOSPHOCPHPR"/>
</dbReference>
<reference evidence="7 8" key="1">
    <citation type="submission" date="2024-02" db="EMBL/GenBank/DDBJ databases">
        <title>Genome analysis and characterization of Microbaculum marinisediminis sp. nov., isolated from marine sediment.</title>
        <authorList>
            <person name="Du Z.-J."/>
            <person name="Ye Y.-Q."/>
            <person name="Zhang Z.-R."/>
            <person name="Yuan S.-M."/>
            <person name="Zhang X.-Y."/>
        </authorList>
    </citation>
    <scope>NUCLEOTIDE SEQUENCE [LARGE SCALE GENOMIC DNA]</scope>
    <source>
        <strain evidence="7 8">SDUM1044001</strain>
    </source>
</reference>
<dbReference type="AlphaFoldDB" id="A0AAW9RLY2"/>
<dbReference type="EMBL" id="JAZHOF010000001">
    <property type="protein sequence ID" value="MEJ8569938.1"/>
    <property type="molecule type" value="Genomic_DNA"/>
</dbReference>
<dbReference type="PROSITE" id="PS00369">
    <property type="entry name" value="PTS_HPR_HIS"/>
    <property type="match status" value="1"/>
</dbReference>
<dbReference type="InterPro" id="IPR050399">
    <property type="entry name" value="HPr"/>
</dbReference>
<dbReference type="Proteomes" id="UP001378188">
    <property type="component" value="Unassembled WGS sequence"/>
</dbReference>
<evidence type="ECO:0000259" key="6">
    <source>
        <dbReference type="PROSITE" id="PS51350"/>
    </source>
</evidence>
<comment type="caution">
    <text evidence="7">The sequence shown here is derived from an EMBL/GenBank/DDBJ whole genome shotgun (WGS) entry which is preliminary data.</text>
</comment>
<organism evidence="7 8">
    <name type="scientific">Microbaculum marinum</name>
    <dbReference type="NCBI Taxonomy" id="1764581"/>
    <lineage>
        <taxon>Bacteria</taxon>
        <taxon>Pseudomonadati</taxon>
        <taxon>Pseudomonadota</taxon>
        <taxon>Alphaproteobacteria</taxon>
        <taxon>Hyphomicrobiales</taxon>
        <taxon>Tepidamorphaceae</taxon>
        <taxon>Microbaculum</taxon>
    </lineage>
</organism>
<dbReference type="InterPro" id="IPR035895">
    <property type="entry name" value="HPr-like_sf"/>
</dbReference>
<dbReference type="PANTHER" id="PTHR33705">
    <property type="entry name" value="PHOSPHOCARRIER PROTEIN HPR"/>
    <property type="match status" value="1"/>
</dbReference>
<evidence type="ECO:0000313" key="7">
    <source>
        <dbReference type="EMBL" id="MEJ8569938.1"/>
    </source>
</evidence>
<evidence type="ECO:0000256" key="1">
    <source>
        <dbReference type="ARBA" id="ARBA00003681"/>
    </source>
</evidence>
<proteinExistence type="predicted"/>
<dbReference type="PROSITE" id="PS51350">
    <property type="entry name" value="PTS_HPR_DOM"/>
    <property type="match status" value="1"/>
</dbReference>
<dbReference type="SUPFAM" id="SSF55594">
    <property type="entry name" value="HPr-like"/>
    <property type="match status" value="1"/>
</dbReference>
<dbReference type="CDD" id="cd00367">
    <property type="entry name" value="PTS-HPr_like"/>
    <property type="match status" value="1"/>
</dbReference>
<evidence type="ECO:0000256" key="3">
    <source>
        <dbReference type="ARBA" id="ARBA00022448"/>
    </source>
</evidence>
<keyword evidence="8" id="KW-1185">Reference proteome</keyword>
<gene>
    <name evidence="7" type="ORF">V3328_00530</name>
</gene>
<sequence length="99" mass="10353">MSTPPTLPATASVLLAHEVGLHARPSVKLTKLAKTFSSRIEFASDADGPWIDAKSIVKVMAVKVPKDTVVHFRAAGADADAAVAALVQLVEADFEDATV</sequence>
<feature type="domain" description="HPr" evidence="6">
    <location>
        <begin position="8"/>
        <end position="97"/>
    </location>
</feature>
<dbReference type="PANTHER" id="PTHR33705:SF1">
    <property type="entry name" value="PHOSPHOCARRIER PROTEIN HPR"/>
    <property type="match status" value="1"/>
</dbReference>
<dbReference type="InterPro" id="IPR000032">
    <property type="entry name" value="HPr-like"/>
</dbReference>
<keyword evidence="3" id="KW-0813">Transport</keyword>
<evidence type="ECO:0000256" key="2">
    <source>
        <dbReference type="ARBA" id="ARBA00020422"/>
    </source>
</evidence>
<accession>A0AAW9RLY2</accession>
<keyword evidence="4" id="KW-0762">Sugar transport</keyword>
<dbReference type="RefSeq" id="WP_340327679.1">
    <property type="nucleotide sequence ID" value="NZ_JAZHOF010000001.1"/>
</dbReference>
<name>A0AAW9RLY2_9HYPH</name>
<dbReference type="Pfam" id="PF00381">
    <property type="entry name" value="PTS-HPr"/>
    <property type="match status" value="1"/>
</dbReference>
<evidence type="ECO:0000256" key="5">
    <source>
        <dbReference type="ARBA" id="ARBA00033055"/>
    </source>
</evidence>
<evidence type="ECO:0000256" key="4">
    <source>
        <dbReference type="ARBA" id="ARBA00022597"/>
    </source>
</evidence>
<dbReference type="InterPro" id="IPR001020">
    <property type="entry name" value="PTS_HPr_His_P_site"/>
</dbReference>
<dbReference type="NCBIfam" id="TIGR01003">
    <property type="entry name" value="PTS_HPr_family"/>
    <property type="match status" value="1"/>
</dbReference>
<evidence type="ECO:0000313" key="8">
    <source>
        <dbReference type="Proteomes" id="UP001378188"/>
    </source>
</evidence>
<dbReference type="Gene3D" id="3.30.1340.10">
    <property type="entry name" value="HPr-like"/>
    <property type="match status" value="1"/>
</dbReference>